<dbReference type="GO" id="GO:0015886">
    <property type="term" value="P:heme transport"/>
    <property type="evidence" value="ECO:0007669"/>
    <property type="project" value="InterPro"/>
</dbReference>
<dbReference type="HOGENOM" id="CLU_180892_2_3_4"/>
<evidence type="ECO:0000256" key="1">
    <source>
        <dbReference type="ARBA" id="ARBA00002442"/>
    </source>
</evidence>
<sequence length="51" mass="5687">MSDYLSMGGHGLYIWGSYAMCALVMAVEAMLVLQRQRRARHAAKAAIDEEN</sequence>
<keyword evidence="9 12" id="KW-0201">Cytochrome c-type biogenesis</keyword>
<comment type="function">
    <text evidence="1 12">Required for the export of heme to the periplasm for the biogenesis of c-type cytochromes.</text>
</comment>
<keyword evidence="11 12" id="KW-0472">Membrane</keyword>
<keyword evidence="5 12" id="KW-0813">Transport</keyword>
<name>B1XWE7_LEPCP</name>
<evidence type="ECO:0000256" key="5">
    <source>
        <dbReference type="ARBA" id="ARBA00022448"/>
    </source>
</evidence>
<keyword evidence="8 12" id="KW-0812">Transmembrane</keyword>
<evidence type="ECO:0000313" key="14">
    <source>
        <dbReference type="Proteomes" id="UP000001693"/>
    </source>
</evidence>
<comment type="subcellular location">
    <subcellularLocation>
        <location evidence="2 12">Cell inner membrane</location>
        <topology evidence="2 12">Single-pass membrane protein</topology>
    </subcellularLocation>
</comment>
<comment type="similarity">
    <text evidence="3 12">Belongs to the CcmD/CycX/HelD family.</text>
</comment>
<dbReference type="GO" id="GO:0017004">
    <property type="term" value="P:cytochrome complex assembly"/>
    <property type="evidence" value="ECO:0007669"/>
    <property type="project" value="UniProtKB-KW"/>
</dbReference>
<evidence type="ECO:0000256" key="7">
    <source>
        <dbReference type="ARBA" id="ARBA00022519"/>
    </source>
</evidence>
<dbReference type="KEGG" id="lch:Lcho_1547"/>
<evidence type="ECO:0000256" key="6">
    <source>
        <dbReference type="ARBA" id="ARBA00022475"/>
    </source>
</evidence>
<evidence type="ECO:0000256" key="9">
    <source>
        <dbReference type="ARBA" id="ARBA00022748"/>
    </source>
</evidence>
<dbReference type="eggNOG" id="COG3114">
    <property type="taxonomic scope" value="Bacteria"/>
</dbReference>
<evidence type="ECO:0000313" key="13">
    <source>
        <dbReference type="EMBL" id="ACB33815.1"/>
    </source>
</evidence>
<accession>B1XWE7</accession>
<evidence type="ECO:0000256" key="10">
    <source>
        <dbReference type="ARBA" id="ARBA00022989"/>
    </source>
</evidence>
<dbReference type="GO" id="GO:0005886">
    <property type="term" value="C:plasma membrane"/>
    <property type="evidence" value="ECO:0007669"/>
    <property type="project" value="UniProtKB-SubCell"/>
</dbReference>
<dbReference type="Pfam" id="PF04995">
    <property type="entry name" value="CcmD"/>
    <property type="match status" value="1"/>
</dbReference>
<keyword evidence="7 12" id="KW-0997">Cell inner membrane</keyword>
<dbReference type="NCBIfam" id="TIGR03141">
    <property type="entry name" value="cytochro_ccmD"/>
    <property type="match status" value="1"/>
</dbReference>
<keyword evidence="10 12" id="KW-1133">Transmembrane helix</keyword>
<feature type="transmembrane region" description="Helical" evidence="12">
    <location>
        <begin position="12"/>
        <end position="33"/>
    </location>
</feature>
<dbReference type="EMBL" id="CP001013">
    <property type="protein sequence ID" value="ACB33815.1"/>
    <property type="molecule type" value="Genomic_DNA"/>
</dbReference>
<evidence type="ECO:0000256" key="8">
    <source>
        <dbReference type="ARBA" id="ARBA00022692"/>
    </source>
</evidence>
<dbReference type="AlphaFoldDB" id="B1XWE7"/>
<evidence type="ECO:0000256" key="11">
    <source>
        <dbReference type="ARBA" id="ARBA00023136"/>
    </source>
</evidence>
<dbReference type="InterPro" id="IPR007078">
    <property type="entry name" value="Haem_export_protD_CcmD"/>
</dbReference>
<dbReference type="OrthoDB" id="9815607at2"/>
<evidence type="ECO:0000256" key="3">
    <source>
        <dbReference type="ARBA" id="ARBA00008741"/>
    </source>
</evidence>
<keyword evidence="14" id="KW-1185">Reference proteome</keyword>
<reference evidence="13 14" key="1">
    <citation type="submission" date="2008-03" db="EMBL/GenBank/DDBJ databases">
        <title>Complete sequence of Leptothrix cholodnii SP-6.</title>
        <authorList>
            <consortium name="US DOE Joint Genome Institute"/>
            <person name="Copeland A."/>
            <person name="Lucas S."/>
            <person name="Lapidus A."/>
            <person name="Glavina del Rio T."/>
            <person name="Dalin E."/>
            <person name="Tice H."/>
            <person name="Bruce D."/>
            <person name="Goodwin L."/>
            <person name="Pitluck S."/>
            <person name="Chertkov O."/>
            <person name="Brettin T."/>
            <person name="Detter J.C."/>
            <person name="Han C."/>
            <person name="Kuske C.R."/>
            <person name="Schmutz J."/>
            <person name="Larimer F."/>
            <person name="Land M."/>
            <person name="Hauser L."/>
            <person name="Kyrpides N."/>
            <person name="Lykidis A."/>
            <person name="Emerson D."/>
            <person name="Richardson P."/>
        </authorList>
    </citation>
    <scope>NUCLEOTIDE SEQUENCE [LARGE SCALE GENOMIC DNA]</scope>
    <source>
        <strain evidence="14">ATCC 51168 / LMG 8142 / SP-6</strain>
    </source>
</reference>
<proteinExistence type="inferred from homology"/>
<dbReference type="Proteomes" id="UP000001693">
    <property type="component" value="Chromosome"/>
</dbReference>
<dbReference type="STRING" id="395495.Lcho_1547"/>
<evidence type="ECO:0000256" key="12">
    <source>
        <dbReference type="RuleBase" id="RU363101"/>
    </source>
</evidence>
<keyword evidence="6 12" id="KW-1003">Cell membrane</keyword>
<organism evidence="13 14">
    <name type="scientific">Leptothrix cholodnii (strain ATCC 51168 / LMG 8142 / SP-6)</name>
    <name type="common">Leptothrix discophora (strain SP-6)</name>
    <dbReference type="NCBI Taxonomy" id="395495"/>
    <lineage>
        <taxon>Bacteria</taxon>
        <taxon>Pseudomonadati</taxon>
        <taxon>Pseudomonadota</taxon>
        <taxon>Betaproteobacteria</taxon>
        <taxon>Burkholderiales</taxon>
        <taxon>Sphaerotilaceae</taxon>
        <taxon>Leptothrix</taxon>
    </lineage>
</organism>
<evidence type="ECO:0000256" key="4">
    <source>
        <dbReference type="ARBA" id="ARBA00016461"/>
    </source>
</evidence>
<protein>
    <recommendedName>
        <fullName evidence="4 12">Heme exporter protein D</fullName>
    </recommendedName>
</protein>
<evidence type="ECO:0000256" key="2">
    <source>
        <dbReference type="ARBA" id="ARBA00004377"/>
    </source>
</evidence>
<gene>
    <name evidence="13" type="ordered locus">Lcho_1547</name>
</gene>
<dbReference type="RefSeq" id="WP_012346577.1">
    <property type="nucleotide sequence ID" value="NC_010524.1"/>
</dbReference>